<dbReference type="Proteomes" id="UP000192674">
    <property type="component" value="Unassembled WGS sequence"/>
</dbReference>
<evidence type="ECO:0000256" key="4">
    <source>
        <dbReference type="ARBA" id="ARBA00022989"/>
    </source>
</evidence>
<dbReference type="InterPro" id="IPR036259">
    <property type="entry name" value="MFS_trans_sf"/>
</dbReference>
<feature type="transmembrane region" description="Helical" evidence="6">
    <location>
        <begin position="224"/>
        <end position="245"/>
    </location>
</feature>
<accession>A0A1Y5Y553</accession>
<evidence type="ECO:0000313" key="7">
    <source>
        <dbReference type="EMBL" id="SMD25903.1"/>
    </source>
</evidence>
<dbReference type="GO" id="GO:0005886">
    <property type="term" value="C:plasma membrane"/>
    <property type="evidence" value="ECO:0007669"/>
    <property type="project" value="UniProtKB-SubCell"/>
</dbReference>
<keyword evidence="4 6" id="KW-1133">Transmembrane helix</keyword>
<dbReference type="GO" id="GO:0022857">
    <property type="term" value="F:transmembrane transporter activity"/>
    <property type="evidence" value="ECO:0007669"/>
    <property type="project" value="InterPro"/>
</dbReference>
<keyword evidence="3 6" id="KW-0812">Transmembrane</keyword>
<feature type="transmembrane region" description="Helical" evidence="6">
    <location>
        <begin position="283"/>
        <end position="303"/>
    </location>
</feature>
<feature type="transmembrane region" description="Helical" evidence="6">
    <location>
        <begin position="107"/>
        <end position="134"/>
    </location>
</feature>
<keyword evidence="8" id="KW-1185">Reference proteome</keyword>
<evidence type="ECO:0000256" key="5">
    <source>
        <dbReference type="ARBA" id="ARBA00023136"/>
    </source>
</evidence>
<dbReference type="PANTHER" id="PTHR23513">
    <property type="entry name" value="INTEGRAL MEMBRANE EFFLUX PROTEIN-RELATED"/>
    <property type="match status" value="1"/>
</dbReference>
<evidence type="ECO:0000313" key="8">
    <source>
        <dbReference type="Proteomes" id="UP000192674"/>
    </source>
</evidence>
<feature type="transmembrane region" description="Helical" evidence="6">
    <location>
        <begin position="350"/>
        <end position="373"/>
    </location>
</feature>
<dbReference type="RefSeq" id="WP_084433715.1">
    <property type="nucleotide sequence ID" value="NZ_FWXV01000012.1"/>
</dbReference>
<organism evidence="7 8">
    <name type="scientific">Kibdelosporangium aridum</name>
    <dbReference type="NCBI Taxonomy" id="2030"/>
    <lineage>
        <taxon>Bacteria</taxon>
        <taxon>Bacillati</taxon>
        <taxon>Actinomycetota</taxon>
        <taxon>Actinomycetes</taxon>
        <taxon>Pseudonocardiales</taxon>
        <taxon>Pseudonocardiaceae</taxon>
        <taxon>Kibdelosporangium</taxon>
    </lineage>
</organism>
<feature type="transmembrane region" description="Helical" evidence="6">
    <location>
        <begin position="146"/>
        <end position="165"/>
    </location>
</feature>
<sequence length="402" mass="41677">MTQEHARTRSKNRDFAIFLSSQTFSALGNSVSYVAIPLLVLHSTGSVVQMGLITGLISVGTITTGLFAGAVVDRVNRRRLLIFCDIARALLFGIIPVAWAFAPQMWLLYVVVPVAGGFSMAAQIAYVAVTPKLVGADEITKANGRLYASYAVASVAGPSIAGAVSGTFGPAAVIAIDAVTFVVSAAGLFLIRWDDAPTEKTRRSFRSDFVAGFRFLWRHPVLRTLTILLSFLTFLTLGLVDIVIFHVKHDLGQTDSVVGVVLAAGTAGTLIASASVARIRKALGFGASWIGAYALAGLVVAGIGFATNVIVVAILIATFLFCTGVAGICSMSLRQEITPNHLLGRVTSTFWTVHSSLGPIGATVLTAAAAGLGVGPVCLAIGIACLAIAAVGAFTPIGGRTG</sequence>
<dbReference type="EMBL" id="FWXV01000012">
    <property type="protein sequence ID" value="SMD25903.1"/>
    <property type="molecule type" value="Genomic_DNA"/>
</dbReference>
<dbReference type="Pfam" id="PF07690">
    <property type="entry name" value="MFS_1"/>
    <property type="match status" value="1"/>
</dbReference>
<feature type="transmembrane region" description="Helical" evidence="6">
    <location>
        <begin position="257"/>
        <end position="276"/>
    </location>
</feature>
<feature type="transmembrane region" description="Helical" evidence="6">
    <location>
        <begin position="309"/>
        <end position="329"/>
    </location>
</feature>
<keyword evidence="5 6" id="KW-0472">Membrane</keyword>
<dbReference type="AlphaFoldDB" id="A0A1Y5Y553"/>
<evidence type="ECO:0000256" key="6">
    <source>
        <dbReference type="SAM" id="Phobius"/>
    </source>
</evidence>
<keyword evidence="2" id="KW-1003">Cell membrane</keyword>
<dbReference type="PANTHER" id="PTHR23513:SF6">
    <property type="entry name" value="MAJOR FACILITATOR SUPERFAMILY ASSOCIATED DOMAIN-CONTAINING PROTEIN"/>
    <property type="match status" value="1"/>
</dbReference>
<reference evidence="7 8" key="1">
    <citation type="submission" date="2017-04" db="EMBL/GenBank/DDBJ databases">
        <authorList>
            <person name="Afonso C.L."/>
            <person name="Miller P.J."/>
            <person name="Scott M.A."/>
            <person name="Spackman E."/>
            <person name="Goraichik I."/>
            <person name="Dimitrov K.M."/>
            <person name="Suarez D.L."/>
            <person name="Swayne D.E."/>
        </authorList>
    </citation>
    <scope>NUCLEOTIDE SEQUENCE [LARGE SCALE GENOMIC DNA]</scope>
    <source>
        <strain evidence="7 8">DSM 43828</strain>
    </source>
</reference>
<feature type="transmembrane region" description="Helical" evidence="6">
    <location>
        <begin position="15"/>
        <end position="41"/>
    </location>
</feature>
<evidence type="ECO:0000256" key="1">
    <source>
        <dbReference type="ARBA" id="ARBA00004651"/>
    </source>
</evidence>
<feature type="transmembrane region" description="Helical" evidence="6">
    <location>
        <begin position="171"/>
        <end position="193"/>
    </location>
</feature>
<evidence type="ECO:0000256" key="3">
    <source>
        <dbReference type="ARBA" id="ARBA00022692"/>
    </source>
</evidence>
<gene>
    <name evidence="7" type="ORF">SAMN05661093_09481</name>
</gene>
<dbReference type="Gene3D" id="1.20.1250.20">
    <property type="entry name" value="MFS general substrate transporter like domains"/>
    <property type="match status" value="1"/>
</dbReference>
<dbReference type="OrthoDB" id="145388at2"/>
<feature type="transmembrane region" description="Helical" evidence="6">
    <location>
        <begin position="80"/>
        <end position="101"/>
    </location>
</feature>
<protein>
    <submittedName>
        <fullName evidence="7">Major Facilitator Superfamily protein</fullName>
    </submittedName>
</protein>
<dbReference type="CDD" id="cd06173">
    <property type="entry name" value="MFS_MefA_like"/>
    <property type="match status" value="1"/>
</dbReference>
<dbReference type="SUPFAM" id="SSF103473">
    <property type="entry name" value="MFS general substrate transporter"/>
    <property type="match status" value="1"/>
</dbReference>
<feature type="transmembrane region" description="Helical" evidence="6">
    <location>
        <begin position="47"/>
        <end position="68"/>
    </location>
</feature>
<name>A0A1Y5Y553_KIBAR</name>
<feature type="transmembrane region" description="Helical" evidence="6">
    <location>
        <begin position="379"/>
        <end position="399"/>
    </location>
</feature>
<evidence type="ECO:0000256" key="2">
    <source>
        <dbReference type="ARBA" id="ARBA00022475"/>
    </source>
</evidence>
<proteinExistence type="predicted"/>
<dbReference type="InterPro" id="IPR011701">
    <property type="entry name" value="MFS"/>
</dbReference>
<comment type="subcellular location">
    <subcellularLocation>
        <location evidence="1">Cell membrane</location>
        <topology evidence="1">Multi-pass membrane protein</topology>
    </subcellularLocation>
</comment>